<proteinExistence type="predicted"/>
<reference evidence="1 2" key="1">
    <citation type="submission" date="2019-10" db="EMBL/GenBank/DDBJ databases">
        <title>Description of Paenibacillus terricola sp. nov.</title>
        <authorList>
            <person name="Carlier A."/>
            <person name="Qi S."/>
        </authorList>
    </citation>
    <scope>NUCLEOTIDE SEQUENCE [LARGE SCALE GENOMIC DNA]</scope>
    <source>
        <strain evidence="1 2">LMG 31459</strain>
    </source>
</reference>
<evidence type="ECO:0008006" key="3">
    <source>
        <dbReference type="Google" id="ProtNLM"/>
    </source>
</evidence>
<dbReference type="EMBL" id="WHOB01000069">
    <property type="protein sequence ID" value="NOU81982.1"/>
    <property type="molecule type" value="Genomic_DNA"/>
</dbReference>
<comment type="caution">
    <text evidence="1">The sequence shown here is derived from an EMBL/GenBank/DDBJ whole genome shotgun (WGS) entry which is preliminary data.</text>
</comment>
<evidence type="ECO:0000313" key="2">
    <source>
        <dbReference type="Proteomes" id="UP000596857"/>
    </source>
</evidence>
<dbReference type="SUPFAM" id="SSF46785">
    <property type="entry name" value="Winged helix' DNA-binding domain"/>
    <property type="match status" value="1"/>
</dbReference>
<dbReference type="Proteomes" id="UP000596857">
    <property type="component" value="Unassembled WGS sequence"/>
</dbReference>
<name>A0ABX1YLZ0_9BACL</name>
<dbReference type="InterPro" id="IPR036390">
    <property type="entry name" value="WH_DNA-bd_sf"/>
</dbReference>
<protein>
    <recommendedName>
        <fullName evidence="3">Transcription regulator PadR N-terminal domain-containing protein</fullName>
    </recommendedName>
</protein>
<keyword evidence="2" id="KW-1185">Reference proteome</keyword>
<sequence>MKCSISAPPSGLAGLFLYFIQHFSQPYSYLCIRVVLRTTFMFLQQELKSLNCCHLIVWLYRRAKGRIRGIHHIALDAIQKANWRNYGGMWNCIRGRRQLEYFVNRLTADNEFYIVLIKLSIRGFLMYELLVLSLLMHFPLHAYLIAKIISPWEKISRGTLSTLLSRLEREGLICEADPSSVPYPSERPSRALQLTGKGRARFTELMMDTGTESATYQKLFHIKAQHLEFLAPEAQLALVDHYLAYAAKGIAELRKGIDAFRKETAPDAAAPGGRFYATTMDLLQVRLEAQELDLAWAQRLREAVMPQKEGQQ</sequence>
<dbReference type="Gene3D" id="1.10.10.10">
    <property type="entry name" value="Winged helix-like DNA-binding domain superfamily/Winged helix DNA-binding domain"/>
    <property type="match status" value="1"/>
</dbReference>
<dbReference type="InterPro" id="IPR036388">
    <property type="entry name" value="WH-like_DNA-bd_sf"/>
</dbReference>
<accession>A0ABX1YLZ0</accession>
<gene>
    <name evidence="1" type="ORF">GC101_24260</name>
</gene>
<organism evidence="1 2">
    <name type="scientific">Paenibacillus phytohabitans</name>
    <dbReference type="NCBI Taxonomy" id="2654978"/>
    <lineage>
        <taxon>Bacteria</taxon>
        <taxon>Bacillati</taxon>
        <taxon>Bacillota</taxon>
        <taxon>Bacilli</taxon>
        <taxon>Bacillales</taxon>
        <taxon>Paenibacillaceae</taxon>
        <taxon>Paenibacillus</taxon>
    </lineage>
</organism>
<evidence type="ECO:0000313" key="1">
    <source>
        <dbReference type="EMBL" id="NOU81982.1"/>
    </source>
</evidence>